<name>A0AAD5PCZ9_9FUNG</name>
<dbReference type="AlphaFoldDB" id="A0AAD5PCZ9"/>
<dbReference type="Gene3D" id="3.30.465.10">
    <property type="match status" value="1"/>
</dbReference>
<dbReference type="Gene3D" id="3.30.43.10">
    <property type="entry name" value="Uridine Diphospho-n-acetylenolpyruvylglucosamine Reductase, domain 2"/>
    <property type="match status" value="1"/>
</dbReference>
<dbReference type="SUPFAM" id="SSF55103">
    <property type="entry name" value="FAD-linked oxidases, C-terminal domain"/>
    <property type="match status" value="1"/>
</dbReference>
<dbReference type="InterPro" id="IPR004113">
    <property type="entry name" value="FAD-bd_oxidored_4_C"/>
</dbReference>
<evidence type="ECO:0000256" key="5">
    <source>
        <dbReference type="ARBA" id="ARBA00023002"/>
    </source>
</evidence>
<dbReference type="InterPro" id="IPR006094">
    <property type="entry name" value="Oxid_FAD_bind_N"/>
</dbReference>
<accession>A0AAD5PCZ9</accession>
<dbReference type="FunFam" id="3.30.465.10:FF:000001">
    <property type="entry name" value="D-2-hydroxyglutarate dehydrogenase, mitochondrial"/>
    <property type="match status" value="1"/>
</dbReference>
<dbReference type="InterPro" id="IPR016169">
    <property type="entry name" value="FAD-bd_PCMH_sub2"/>
</dbReference>
<protein>
    <recommendedName>
        <fullName evidence="7">FAD-binding PCMH-type domain-containing protein</fullName>
    </recommendedName>
</protein>
<evidence type="ECO:0000256" key="1">
    <source>
        <dbReference type="ARBA" id="ARBA00001974"/>
    </source>
</evidence>
<dbReference type="FunFam" id="1.10.45.10:FF:000001">
    <property type="entry name" value="D-lactate dehydrogenase mitochondrial"/>
    <property type="match status" value="1"/>
</dbReference>
<dbReference type="InterPro" id="IPR016164">
    <property type="entry name" value="FAD-linked_Oxase-like_C"/>
</dbReference>
<dbReference type="InterPro" id="IPR036318">
    <property type="entry name" value="FAD-bd_PCMH-like_sf"/>
</dbReference>
<comment type="catalytic activity">
    <reaction evidence="6">
        <text>(R)-lactate + 2 Fe(III)-[cytochrome c] = 2 Fe(II)-[cytochrome c] + pyruvate + 2 H(+)</text>
        <dbReference type="Rhea" id="RHEA:13521"/>
        <dbReference type="Rhea" id="RHEA-COMP:10350"/>
        <dbReference type="Rhea" id="RHEA-COMP:14399"/>
        <dbReference type="ChEBI" id="CHEBI:15361"/>
        <dbReference type="ChEBI" id="CHEBI:15378"/>
        <dbReference type="ChEBI" id="CHEBI:16004"/>
        <dbReference type="ChEBI" id="CHEBI:29033"/>
        <dbReference type="ChEBI" id="CHEBI:29034"/>
        <dbReference type="EC" id="1.1.2.4"/>
    </reaction>
</comment>
<dbReference type="Gene3D" id="3.30.70.2190">
    <property type="match status" value="1"/>
</dbReference>
<dbReference type="InterPro" id="IPR051264">
    <property type="entry name" value="FAD-oxidored/transferase_4"/>
</dbReference>
<dbReference type="GO" id="GO:0004458">
    <property type="term" value="F:D-lactate dehydrogenase (cytochrome) activity"/>
    <property type="evidence" value="ECO:0007669"/>
    <property type="project" value="UniProtKB-EC"/>
</dbReference>
<dbReference type="FunFam" id="3.30.43.10:FF:000011">
    <property type="entry name" value="D-lactate dehydrogenase (Cytochrome)"/>
    <property type="match status" value="1"/>
</dbReference>
<dbReference type="Gene3D" id="1.10.45.10">
    <property type="entry name" value="Vanillyl-alcohol Oxidase, Chain A, domain 4"/>
    <property type="match status" value="1"/>
</dbReference>
<keyword evidence="4" id="KW-0274">FAD</keyword>
<evidence type="ECO:0000313" key="8">
    <source>
        <dbReference type="EMBL" id="KAI9260630.1"/>
    </source>
</evidence>
<keyword evidence="9" id="KW-1185">Reference proteome</keyword>
<evidence type="ECO:0000259" key="7">
    <source>
        <dbReference type="PROSITE" id="PS51387"/>
    </source>
</evidence>
<dbReference type="Proteomes" id="UP001209540">
    <property type="component" value="Unassembled WGS sequence"/>
</dbReference>
<dbReference type="Pfam" id="PF02913">
    <property type="entry name" value="FAD-oxidase_C"/>
    <property type="match status" value="1"/>
</dbReference>
<evidence type="ECO:0000256" key="2">
    <source>
        <dbReference type="ARBA" id="ARBA00008000"/>
    </source>
</evidence>
<dbReference type="SUPFAM" id="SSF56176">
    <property type="entry name" value="FAD-binding/transporter-associated domain-like"/>
    <property type="match status" value="1"/>
</dbReference>
<dbReference type="InterPro" id="IPR016166">
    <property type="entry name" value="FAD-bd_PCMH"/>
</dbReference>
<keyword evidence="5" id="KW-0560">Oxidoreductase</keyword>
<comment type="cofactor">
    <cofactor evidence="1">
        <name>FAD</name>
        <dbReference type="ChEBI" id="CHEBI:57692"/>
    </cofactor>
</comment>
<keyword evidence="3" id="KW-0285">Flavoprotein</keyword>
<evidence type="ECO:0000313" key="9">
    <source>
        <dbReference type="Proteomes" id="UP001209540"/>
    </source>
</evidence>
<dbReference type="FunFam" id="3.30.70.2190:FF:000001">
    <property type="entry name" value="D-2-hydroxyglutarate dehydrogenase mitochondrial"/>
    <property type="match status" value="1"/>
</dbReference>
<dbReference type="Pfam" id="PF01565">
    <property type="entry name" value="FAD_binding_4"/>
    <property type="match status" value="1"/>
</dbReference>
<dbReference type="InterPro" id="IPR016171">
    <property type="entry name" value="Vanillyl_alc_oxidase_C-sub2"/>
</dbReference>
<sequence length="518" mass="57843">MFRYGRRLLHTSRSIQAQKSLTPLTSEKITNIKRSDKFKQLEQSDIDYFRTVLTSNNVVHDEELNPEQSTMTPYNTDFFNLHRGASKLCLFPTETSQVSKILKYCNEQKLAVVPQGGNTGVSGGQNPVFDEIIVNTSKMNKIRSFNDISGIAVVDAGVVLESLDNYLAPLGYTVPLDLGAKGSCQLGGNVSTNAGGLRLMKFGSLHGSVLGLEVVLPDGTIMDNLSTLRKDNTGYDLKQLFIGAEGTLGLVTGISIMTPRKPKSVNIAMLALDSFEKVQEAFVMAKEDLSEILSGFEFWDRESMELVKRVMLQDKEYPIEAKSKFYALLETQGSRQEHDQEKIDAYLTRLMETEVAHDGVMAQDEKQTTALWQWRERIPEAIVKSGTAMTYDVAMDVQLLYKMVGDVKDHYRERGLLGDDNVYKNVIGFGHIGDGNLHIMANIPDHDYKVQKDMDGFVYDWAIKHNGSITAEHGIGVAKVNYMTRCKTDVQIRLMQSIKNSIDPNGIMNPYKVVPGVL</sequence>
<organism evidence="8 9">
    <name type="scientific">Phascolomyces articulosus</name>
    <dbReference type="NCBI Taxonomy" id="60185"/>
    <lineage>
        <taxon>Eukaryota</taxon>
        <taxon>Fungi</taxon>
        <taxon>Fungi incertae sedis</taxon>
        <taxon>Mucoromycota</taxon>
        <taxon>Mucoromycotina</taxon>
        <taxon>Mucoromycetes</taxon>
        <taxon>Mucorales</taxon>
        <taxon>Lichtheimiaceae</taxon>
        <taxon>Phascolomyces</taxon>
    </lineage>
</organism>
<dbReference type="GO" id="GO:0071949">
    <property type="term" value="F:FAD binding"/>
    <property type="evidence" value="ECO:0007669"/>
    <property type="project" value="InterPro"/>
</dbReference>
<dbReference type="PROSITE" id="PS51387">
    <property type="entry name" value="FAD_PCMH"/>
    <property type="match status" value="1"/>
</dbReference>
<evidence type="ECO:0000256" key="4">
    <source>
        <dbReference type="ARBA" id="ARBA00022827"/>
    </source>
</evidence>
<feature type="domain" description="FAD-binding PCMH-type" evidence="7">
    <location>
        <begin position="81"/>
        <end position="261"/>
    </location>
</feature>
<gene>
    <name evidence="8" type="ORF">BDA99DRAFT_512694</name>
</gene>
<proteinExistence type="inferred from homology"/>
<evidence type="ECO:0000256" key="3">
    <source>
        <dbReference type="ARBA" id="ARBA00022630"/>
    </source>
</evidence>
<evidence type="ECO:0000256" key="6">
    <source>
        <dbReference type="ARBA" id="ARBA00051436"/>
    </source>
</evidence>
<dbReference type="PANTHER" id="PTHR43716:SF1">
    <property type="entry name" value="D-2-HYDROXYGLUTARATE DEHYDROGENASE, MITOCHONDRIAL"/>
    <property type="match status" value="1"/>
</dbReference>
<dbReference type="PANTHER" id="PTHR43716">
    <property type="entry name" value="D-2-HYDROXYGLUTARATE DEHYDROGENASE, MITOCHONDRIAL"/>
    <property type="match status" value="1"/>
</dbReference>
<comment type="similarity">
    <text evidence="2">Belongs to the FAD-binding oxidoreductase/transferase type 4 family.</text>
</comment>
<comment type="caution">
    <text evidence="8">The sequence shown here is derived from an EMBL/GenBank/DDBJ whole genome shotgun (WGS) entry which is preliminary data.</text>
</comment>
<reference evidence="8" key="2">
    <citation type="submission" date="2023-02" db="EMBL/GenBank/DDBJ databases">
        <authorList>
            <consortium name="DOE Joint Genome Institute"/>
            <person name="Mondo S.J."/>
            <person name="Chang Y."/>
            <person name="Wang Y."/>
            <person name="Ahrendt S."/>
            <person name="Andreopoulos W."/>
            <person name="Barry K."/>
            <person name="Beard J."/>
            <person name="Benny G.L."/>
            <person name="Blankenship S."/>
            <person name="Bonito G."/>
            <person name="Cuomo C."/>
            <person name="Desiro A."/>
            <person name="Gervers K.A."/>
            <person name="Hundley H."/>
            <person name="Kuo A."/>
            <person name="LaButti K."/>
            <person name="Lang B.F."/>
            <person name="Lipzen A."/>
            <person name="O'Donnell K."/>
            <person name="Pangilinan J."/>
            <person name="Reynolds N."/>
            <person name="Sandor L."/>
            <person name="Smith M.W."/>
            <person name="Tsang A."/>
            <person name="Grigoriev I.V."/>
            <person name="Stajich J.E."/>
            <person name="Spatafora J.W."/>
        </authorList>
    </citation>
    <scope>NUCLEOTIDE SEQUENCE</scope>
    <source>
        <strain evidence="8">RSA 2281</strain>
    </source>
</reference>
<dbReference type="GO" id="GO:0005739">
    <property type="term" value="C:mitochondrion"/>
    <property type="evidence" value="ECO:0007669"/>
    <property type="project" value="TreeGrafter"/>
</dbReference>
<dbReference type="InterPro" id="IPR016167">
    <property type="entry name" value="FAD-bd_PCMH_sub1"/>
</dbReference>
<dbReference type="EMBL" id="JAIXMP010000016">
    <property type="protein sequence ID" value="KAI9260630.1"/>
    <property type="molecule type" value="Genomic_DNA"/>
</dbReference>
<reference evidence="8" key="1">
    <citation type="journal article" date="2022" name="IScience">
        <title>Evolution of zygomycete secretomes and the origins of terrestrial fungal ecologies.</title>
        <authorList>
            <person name="Chang Y."/>
            <person name="Wang Y."/>
            <person name="Mondo S."/>
            <person name="Ahrendt S."/>
            <person name="Andreopoulos W."/>
            <person name="Barry K."/>
            <person name="Beard J."/>
            <person name="Benny G.L."/>
            <person name="Blankenship S."/>
            <person name="Bonito G."/>
            <person name="Cuomo C."/>
            <person name="Desiro A."/>
            <person name="Gervers K.A."/>
            <person name="Hundley H."/>
            <person name="Kuo A."/>
            <person name="LaButti K."/>
            <person name="Lang B.F."/>
            <person name="Lipzen A."/>
            <person name="O'Donnell K."/>
            <person name="Pangilinan J."/>
            <person name="Reynolds N."/>
            <person name="Sandor L."/>
            <person name="Smith M.E."/>
            <person name="Tsang A."/>
            <person name="Grigoriev I.V."/>
            <person name="Stajich J.E."/>
            <person name="Spatafora J.W."/>
        </authorList>
    </citation>
    <scope>NUCLEOTIDE SEQUENCE</scope>
    <source>
        <strain evidence="8">RSA 2281</strain>
    </source>
</reference>
<dbReference type="Gene3D" id="3.30.70.2740">
    <property type="match status" value="1"/>
</dbReference>